<reference evidence="1 2" key="1">
    <citation type="journal article" date="2016" name="Nat. Commun.">
        <title>Thousands of microbial genomes shed light on interconnected biogeochemical processes in an aquifer system.</title>
        <authorList>
            <person name="Anantharaman K."/>
            <person name="Brown C.T."/>
            <person name="Hug L.A."/>
            <person name="Sharon I."/>
            <person name="Castelle C.J."/>
            <person name="Probst A.J."/>
            <person name="Thomas B.C."/>
            <person name="Singh A."/>
            <person name="Wilkins M.J."/>
            <person name="Karaoz U."/>
            <person name="Brodie E.L."/>
            <person name="Williams K.H."/>
            <person name="Hubbard S.S."/>
            <person name="Banfield J.F."/>
        </authorList>
    </citation>
    <scope>NUCLEOTIDE SEQUENCE [LARGE SCALE GENOMIC DNA]</scope>
</reference>
<evidence type="ECO:0000313" key="1">
    <source>
        <dbReference type="EMBL" id="OGE96409.1"/>
    </source>
</evidence>
<protein>
    <submittedName>
        <fullName evidence="1">Uncharacterized protein</fullName>
    </submittedName>
</protein>
<organism evidence="1 2">
    <name type="scientific">Candidatus Doudnabacteria bacterium RIFCSPLOWO2_01_FULL_44_21</name>
    <dbReference type="NCBI Taxonomy" id="1817841"/>
    <lineage>
        <taxon>Bacteria</taxon>
        <taxon>Candidatus Doudnaibacteriota</taxon>
    </lineage>
</organism>
<accession>A0A1F5Q2K5</accession>
<gene>
    <name evidence="1" type="ORF">A3B10_01860</name>
</gene>
<dbReference type="AlphaFoldDB" id="A0A1F5Q2K5"/>
<proteinExistence type="predicted"/>
<dbReference type="EMBL" id="MFFB01000005">
    <property type="protein sequence ID" value="OGE96409.1"/>
    <property type="molecule type" value="Genomic_DNA"/>
</dbReference>
<name>A0A1F5Q2K5_9BACT</name>
<sequence>MLIRYESVPCWYEISWSADPLGLIIRLHKDSAEEFFSKFESWPVTGHLCKRYGFKSFQANPEQGFGFDGLGLVALQSTADFLSFLLALPQIQVLTNKPCRYCQGRKKDSFGNNCLGCDKTGKETRFDWQSVLAAGLSLSLFLTKASIVQKKTSSSWQQLMTLETGHLKDRDMHSAPLGGECSSCLVRWISTADESCGPKIIKTMKRAYGRMLLGSDDVFRADIRPEGRFSLSCPGDCACIHTDSENRFEEGIGYSFSSHNVDHLGQQLALIAGLASLCDQARASGTL</sequence>
<evidence type="ECO:0000313" key="2">
    <source>
        <dbReference type="Proteomes" id="UP000177281"/>
    </source>
</evidence>
<dbReference type="Proteomes" id="UP000177281">
    <property type="component" value="Unassembled WGS sequence"/>
</dbReference>
<comment type="caution">
    <text evidence="1">The sequence shown here is derived from an EMBL/GenBank/DDBJ whole genome shotgun (WGS) entry which is preliminary data.</text>
</comment>